<name>A0AAC8UTF2_9LACO</name>
<organism evidence="2 3">
    <name type="scientific">Levilactobacillus koreensis</name>
    <dbReference type="NCBI Taxonomy" id="637971"/>
    <lineage>
        <taxon>Bacteria</taxon>
        <taxon>Bacillati</taxon>
        <taxon>Bacillota</taxon>
        <taxon>Bacilli</taxon>
        <taxon>Lactobacillales</taxon>
        <taxon>Lactobacillaceae</taxon>
        <taxon>Levilactobacillus</taxon>
    </lineage>
</organism>
<dbReference type="Gene3D" id="2.60.120.200">
    <property type="match status" value="1"/>
</dbReference>
<feature type="signal peptide" evidence="1">
    <location>
        <begin position="1"/>
        <end position="24"/>
    </location>
</feature>
<dbReference type="KEGG" id="lko:ABN16_02280"/>
<evidence type="ECO:0000313" key="3">
    <source>
        <dbReference type="Proteomes" id="UP000036000"/>
    </source>
</evidence>
<gene>
    <name evidence="2" type="ORF">ABN16_02280</name>
</gene>
<reference evidence="2 3" key="1">
    <citation type="submission" date="2015-07" db="EMBL/GenBank/DDBJ databases">
        <title>Lactobacillus korensis/26-25/ whole genome sequencing.</title>
        <authorList>
            <person name="Kim M.K."/>
            <person name="Im W.-T."/>
            <person name="Srinivasan S."/>
            <person name="Lee J.-J."/>
        </authorList>
    </citation>
    <scope>NUCLEOTIDE SEQUENCE [LARGE SCALE GENOMIC DNA]</scope>
    <source>
        <strain evidence="2 3">26-25</strain>
    </source>
</reference>
<evidence type="ECO:0008006" key="4">
    <source>
        <dbReference type="Google" id="ProtNLM"/>
    </source>
</evidence>
<evidence type="ECO:0000313" key="2">
    <source>
        <dbReference type="EMBL" id="AKP63935.1"/>
    </source>
</evidence>
<dbReference type="AlphaFoldDB" id="A0AAC8UTF2"/>
<accession>A0AAC8UTF2</accession>
<proteinExistence type="predicted"/>
<dbReference type="EMBL" id="CP012033">
    <property type="protein sequence ID" value="AKP63935.1"/>
    <property type="molecule type" value="Genomic_DNA"/>
</dbReference>
<keyword evidence="3" id="KW-1185">Reference proteome</keyword>
<dbReference type="RefSeq" id="WP_048732576.1">
    <property type="nucleotide sequence ID" value="NZ_CP012033.1"/>
</dbReference>
<dbReference type="Proteomes" id="UP000036000">
    <property type="component" value="Chromosome"/>
</dbReference>
<protein>
    <recommendedName>
        <fullName evidence="4">Extracellular protein</fullName>
    </recommendedName>
</protein>
<keyword evidence="1" id="KW-0732">Signal</keyword>
<evidence type="ECO:0000256" key="1">
    <source>
        <dbReference type="SAM" id="SignalP"/>
    </source>
</evidence>
<dbReference type="SUPFAM" id="SSF49899">
    <property type="entry name" value="Concanavalin A-like lectins/glucanases"/>
    <property type="match status" value="1"/>
</dbReference>
<sequence length="722" mass="75226">MGWKKLFLAAAVAIAGIGIGQQVAYGQTWSAMQAVKNAPQGLLMGDYFDTDFGLGNSAQVLDPSKTTAPNTQVVQLTSNGGQIGWVWTNDATKINLKQNATAAMWMYFDGQSSSSGDGMAFVVQNDSRGTAAHATGLAGANVGGETLGTWGTDQNYTSPSADSIVNTAVQNSWAIEFDTYVNKKIDKGTVASSAGANAFDADMNNYPHIASNYPAQASTYQMRNAGTTSDPAYYAVLDHKGAITSNDYKLMTDGNWHHLTVKWNATKQTMTYDYNDKDPKTGAPLTGKTQTVSVDPNIIDPQHTGFARWGFTGSTGTAVETNAVDFEQIPGIVSSTAKATLTDETQGQDVTSGSTIYSGDHVKLNYELNYESGSQNWKDISARIKLPTNLTFGADEANNIGRITYANGDTQAIPAGDLSGQSLTTLLEDELSAENDSAKITLNGTVDHSGSAGTVAAASTVSNFVGSNAIATSNLDGFNVTSVNSSMTLALTGASNADKDAATPAEATVTAKATILGGTATDATIHPVVNGKTAADVKITASQATNGFTYTVPVENLQPGVNKVVLYLTDSLHDVSNSVTANINYVAGSLDFGDVSTDVTYAGNLTGGQQQLAPAKPWSVNVADTRGKDSSWKLTASATPLVDGTHTLAGSLVYQTNTATAAQLLGSTSVLIADHTNSDGSLTPFNVASDWTGKTGIFLNVNGGATAGDYEGTVNWTLVNGE</sequence>
<feature type="chain" id="PRO_5042173099" description="Extracellular protein" evidence="1">
    <location>
        <begin position="25"/>
        <end position="722"/>
    </location>
</feature>
<dbReference type="Pfam" id="PF18483">
    <property type="entry name" value="Lectin_L-type_dom"/>
    <property type="match status" value="1"/>
</dbReference>
<dbReference type="InterPro" id="IPR013320">
    <property type="entry name" value="ConA-like_dom_sf"/>
</dbReference>